<keyword evidence="2" id="KW-1185">Reference proteome</keyword>
<gene>
    <name evidence="1" type="ORF">Golob_007570</name>
</gene>
<accession>A0A7J8MCV2</accession>
<name>A0A7J8MCV2_9ROSI</name>
<dbReference type="Proteomes" id="UP000593572">
    <property type="component" value="Unassembled WGS sequence"/>
</dbReference>
<reference evidence="1 2" key="1">
    <citation type="journal article" date="2019" name="Genome Biol. Evol.">
        <title>Insights into the evolution of the New World diploid cottons (Gossypium, subgenus Houzingenia) based on genome sequencing.</title>
        <authorList>
            <person name="Grover C.E."/>
            <person name="Arick M.A. 2nd"/>
            <person name="Thrash A."/>
            <person name="Conover J.L."/>
            <person name="Sanders W.S."/>
            <person name="Peterson D.G."/>
            <person name="Frelichowski J.E."/>
            <person name="Scheffler J.A."/>
            <person name="Scheffler B.E."/>
            <person name="Wendel J.F."/>
        </authorList>
    </citation>
    <scope>NUCLEOTIDE SEQUENCE [LARGE SCALE GENOMIC DNA]</scope>
    <source>
        <strain evidence="1">157</strain>
        <tissue evidence="1">Leaf</tissue>
    </source>
</reference>
<dbReference type="EMBL" id="JABEZX010000008">
    <property type="protein sequence ID" value="MBA0562534.1"/>
    <property type="molecule type" value="Genomic_DNA"/>
</dbReference>
<proteinExistence type="predicted"/>
<protein>
    <submittedName>
        <fullName evidence="1">Uncharacterized protein</fullName>
    </submittedName>
</protein>
<comment type="caution">
    <text evidence="1">The sequence shown here is derived from an EMBL/GenBank/DDBJ whole genome shotgun (WGS) entry which is preliminary data.</text>
</comment>
<evidence type="ECO:0000313" key="1">
    <source>
        <dbReference type="EMBL" id="MBA0562534.1"/>
    </source>
</evidence>
<dbReference type="AlphaFoldDB" id="A0A7J8MCV2"/>
<evidence type="ECO:0000313" key="2">
    <source>
        <dbReference type="Proteomes" id="UP000593572"/>
    </source>
</evidence>
<organism evidence="1 2">
    <name type="scientific">Gossypium lobatum</name>
    <dbReference type="NCBI Taxonomy" id="34289"/>
    <lineage>
        <taxon>Eukaryota</taxon>
        <taxon>Viridiplantae</taxon>
        <taxon>Streptophyta</taxon>
        <taxon>Embryophyta</taxon>
        <taxon>Tracheophyta</taxon>
        <taxon>Spermatophyta</taxon>
        <taxon>Magnoliopsida</taxon>
        <taxon>eudicotyledons</taxon>
        <taxon>Gunneridae</taxon>
        <taxon>Pentapetalae</taxon>
        <taxon>rosids</taxon>
        <taxon>malvids</taxon>
        <taxon>Malvales</taxon>
        <taxon>Malvaceae</taxon>
        <taxon>Malvoideae</taxon>
        <taxon>Gossypium</taxon>
    </lineage>
</organism>
<sequence length="105" mass="12602">MNWLKRNFGGLYGELSKVQREQHVRTWNHELSYFGLLEKLQEIWILLDQRSEVEVKLPLVVYAAMEIYESNRVMRKFGFRQTIPSTPQDIEDMHHIDLRGRRDGN</sequence>